<dbReference type="SUPFAM" id="SSF46689">
    <property type="entry name" value="Homeodomain-like"/>
    <property type="match status" value="1"/>
</dbReference>
<dbReference type="EMBL" id="JEMB01002085">
    <property type="protein sequence ID" value="KYF83602.1"/>
    <property type="molecule type" value="Genomic_DNA"/>
</dbReference>
<dbReference type="InterPro" id="IPR009057">
    <property type="entry name" value="Homeodomain-like_sf"/>
</dbReference>
<dbReference type="AlphaFoldDB" id="A0A150RTN7"/>
<evidence type="ECO:0000313" key="1">
    <source>
        <dbReference type="EMBL" id="KYF83602.1"/>
    </source>
</evidence>
<accession>A0A150RTN7</accession>
<reference evidence="1 2" key="1">
    <citation type="submission" date="2014-02" db="EMBL/GenBank/DDBJ databases">
        <title>The small core and large imbalanced accessory genome model reveals a collaborative survival strategy of Sorangium cellulosum strains in nature.</title>
        <authorList>
            <person name="Han K."/>
            <person name="Peng R."/>
            <person name="Blom J."/>
            <person name="Li Y.-Z."/>
        </authorList>
    </citation>
    <scope>NUCLEOTIDE SEQUENCE [LARGE SCALE GENOMIC DNA]</scope>
    <source>
        <strain evidence="1 2">So0011-07</strain>
    </source>
</reference>
<evidence type="ECO:0000313" key="2">
    <source>
        <dbReference type="Proteomes" id="UP000075635"/>
    </source>
</evidence>
<protein>
    <submittedName>
        <fullName evidence="1">Transposase</fullName>
    </submittedName>
</protein>
<name>A0A150RTN7_SORCE</name>
<sequence length="91" mass="10515">MIDLSPDDAVYLEQLVRDGHTEQRVARRARILLAMADPATVVQDLADHLEVERTTIWHLCRRYEASGVHVVHDAPREGRPRTFRPPAARWH</sequence>
<proteinExistence type="predicted"/>
<dbReference type="Proteomes" id="UP000075635">
    <property type="component" value="Unassembled WGS sequence"/>
</dbReference>
<organism evidence="1 2">
    <name type="scientific">Sorangium cellulosum</name>
    <name type="common">Polyangium cellulosum</name>
    <dbReference type="NCBI Taxonomy" id="56"/>
    <lineage>
        <taxon>Bacteria</taxon>
        <taxon>Pseudomonadati</taxon>
        <taxon>Myxococcota</taxon>
        <taxon>Polyangia</taxon>
        <taxon>Polyangiales</taxon>
        <taxon>Polyangiaceae</taxon>
        <taxon>Sorangium</taxon>
    </lineage>
</organism>
<gene>
    <name evidence="1" type="ORF">BE17_28720</name>
</gene>
<comment type="caution">
    <text evidence="1">The sequence shown here is derived from an EMBL/GenBank/DDBJ whole genome shotgun (WGS) entry which is preliminary data.</text>
</comment>